<evidence type="ECO:0000313" key="2">
    <source>
        <dbReference type="Proteomes" id="UP001420932"/>
    </source>
</evidence>
<sequence length="67" mass="7427">MLGSELSFDAFCLQKLSNSLPVYSPPLSVLKHLIFFPDSSSTRALNTLKIPNTSAFLLIGYTQHLLE</sequence>
<accession>A0AAP0DV99</accession>
<reference evidence="1 2" key="1">
    <citation type="submission" date="2024-01" db="EMBL/GenBank/DDBJ databases">
        <title>Genome assemblies of Stephania.</title>
        <authorList>
            <person name="Yang L."/>
        </authorList>
    </citation>
    <scope>NUCLEOTIDE SEQUENCE [LARGE SCALE GENOMIC DNA]</scope>
    <source>
        <strain evidence="1">YNDBR</strain>
        <tissue evidence="1">Leaf</tissue>
    </source>
</reference>
<gene>
    <name evidence="1" type="ORF">Syun_030904</name>
</gene>
<proteinExistence type="predicted"/>
<dbReference type="Proteomes" id="UP001420932">
    <property type="component" value="Unassembled WGS sequence"/>
</dbReference>
<dbReference type="EMBL" id="JBBNAF010000049">
    <property type="protein sequence ID" value="KAK9081686.1"/>
    <property type="molecule type" value="Genomic_DNA"/>
</dbReference>
<evidence type="ECO:0000313" key="1">
    <source>
        <dbReference type="EMBL" id="KAK9081686.1"/>
    </source>
</evidence>
<keyword evidence="2" id="KW-1185">Reference proteome</keyword>
<protein>
    <submittedName>
        <fullName evidence="1">Uncharacterized protein</fullName>
    </submittedName>
</protein>
<name>A0AAP0DV99_9MAGN</name>
<dbReference type="AlphaFoldDB" id="A0AAP0DV99"/>
<comment type="caution">
    <text evidence="1">The sequence shown here is derived from an EMBL/GenBank/DDBJ whole genome shotgun (WGS) entry which is preliminary data.</text>
</comment>
<organism evidence="1 2">
    <name type="scientific">Stephania yunnanensis</name>
    <dbReference type="NCBI Taxonomy" id="152371"/>
    <lineage>
        <taxon>Eukaryota</taxon>
        <taxon>Viridiplantae</taxon>
        <taxon>Streptophyta</taxon>
        <taxon>Embryophyta</taxon>
        <taxon>Tracheophyta</taxon>
        <taxon>Spermatophyta</taxon>
        <taxon>Magnoliopsida</taxon>
        <taxon>Ranunculales</taxon>
        <taxon>Menispermaceae</taxon>
        <taxon>Menispermoideae</taxon>
        <taxon>Cissampelideae</taxon>
        <taxon>Stephania</taxon>
    </lineage>
</organism>